<keyword evidence="3" id="KW-1185">Reference proteome</keyword>
<evidence type="ECO:0000313" key="3">
    <source>
        <dbReference type="Proteomes" id="UP001447842"/>
    </source>
</evidence>
<gene>
    <name evidence="2" type="ORF">WCY31_04140</name>
</gene>
<dbReference type="RefSeq" id="WP_345973267.1">
    <property type="nucleotide sequence ID" value="NZ_CP147920.1"/>
</dbReference>
<dbReference type="Proteomes" id="UP001447842">
    <property type="component" value="Chromosome"/>
</dbReference>
<organism evidence="2 3">
    <name type="scientific">Sulfurimonas diazotrophicus</name>
    <dbReference type="NCBI Taxonomy" id="3131939"/>
    <lineage>
        <taxon>Bacteria</taxon>
        <taxon>Pseudomonadati</taxon>
        <taxon>Campylobacterota</taxon>
        <taxon>Epsilonproteobacteria</taxon>
        <taxon>Campylobacterales</taxon>
        <taxon>Sulfurimonadaceae</taxon>
        <taxon>Sulfurimonas</taxon>
    </lineage>
</organism>
<feature type="transmembrane region" description="Helical" evidence="1">
    <location>
        <begin position="95"/>
        <end position="119"/>
    </location>
</feature>
<keyword evidence="1" id="KW-0812">Transmembrane</keyword>
<keyword evidence="1" id="KW-1133">Transmembrane helix</keyword>
<dbReference type="EMBL" id="CP147920">
    <property type="protein sequence ID" value="XAU15898.1"/>
    <property type="molecule type" value="Genomic_DNA"/>
</dbReference>
<sequence>MDKEKSLILEYVEDEYKGTIPEKNKKNAFLGYGQTGEDEDFLVGTEESLKNLIKACQTALEKGECEDFELGKFAGVKLVDESYYHEDKETFIGKLIGSIIMTLILSSMIVGFVTILKWLF</sequence>
<name>A0ABZ3HCW0_9BACT</name>
<proteinExistence type="predicted"/>
<evidence type="ECO:0000313" key="2">
    <source>
        <dbReference type="EMBL" id="XAU15898.1"/>
    </source>
</evidence>
<protein>
    <submittedName>
        <fullName evidence="2">Uncharacterized protein</fullName>
    </submittedName>
</protein>
<reference evidence="2 3" key="1">
    <citation type="submission" date="2024-03" db="EMBL/GenBank/DDBJ databases">
        <title>Sulfurimonas sp. HSL3-1.</title>
        <authorList>
            <person name="Wang S."/>
        </authorList>
    </citation>
    <scope>NUCLEOTIDE SEQUENCE [LARGE SCALE GENOMIC DNA]</scope>
    <source>
        <strain evidence="2 3">HSL3-1</strain>
    </source>
</reference>
<keyword evidence="1" id="KW-0472">Membrane</keyword>
<accession>A0ABZ3HCW0</accession>
<evidence type="ECO:0000256" key="1">
    <source>
        <dbReference type="SAM" id="Phobius"/>
    </source>
</evidence>